<reference evidence="3" key="1">
    <citation type="journal article" date="2020" name="J Insects Food Feed">
        <title>The yellow mealworm (Tenebrio molitor) genome: a resource for the emerging insects as food and feed industry.</title>
        <authorList>
            <person name="Eriksson T."/>
            <person name="Andere A."/>
            <person name="Kelstrup H."/>
            <person name="Emery V."/>
            <person name="Picard C."/>
        </authorList>
    </citation>
    <scope>NUCLEOTIDE SEQUENCE</scope>
    <source>
        <strain evidence="3">Stoneville</strain>
        <tissue evidence="3">Whole head</tissue>
    </source>
</reference>
<dbReference type="Pfam" id="PF10545">
    <property type="entry name" value="MADF_DNA_bdg"/>
    <property type="match status" value="1"/>
</dbReference>
<comment type="caution">
    <text evidence="3">The sequence shown here is derived from an EMBL/GenBank/DDBJ whole genome shotgun (WGS) entry which is preliminary data.</text>
</comment>
<evidence type="ECO:0000259" key="2">
    <source>
        <dbReference type="Pfam" id="PF10545"/>
    </source>
</evidence>
<proteinExistence type="predicted"/>
<feature type="compositionally biased region" description="Basic and acidic residues" evidence="1">
    <location>
        <begin position="96"/>
        <end position="120"/>
    </location>
</feature>
<organism evidence="3 4">
    <name type="scientific">Tenebrio molitor</name>
    <name type="common">Yellow mealworm beetle</name>
    <dbReference type="NCBI Taxonomy" id="7067"/>
    <lineage>
        <taxon>Eukaryota</taxon>
        <taxon>Metazoa</taxon>
        <taxon>Ecdysozoa</taxon>
        <taxon>Arthropoda</taxon>
        <taxon>Hexapoda</taxon>
        <taxon>Insecta</taxon>
        <taxon>Pterygota</taxon>
        <taxon>Neoptera</taxon>
        <taxon>Endopterygota</taxon>
        <taxon>Coleoptera</taxon>
        <taxon>Polyphaga</taxon>
        <taxon>Cucujiformia</taxon>
        <taxon>Tenebrionidae</taxon>
        <taxon>Tenebrio</taxon>
    </lineage>
</organism>
<feature type="compositionally biased region" description="Basic residues" evidence="1">
    <location>
        <begin position="86"/>
        <end position="95"/>
    </location>
</feature>
<sequence>MTVVYPRQTLQKRWKSIRGCFTREVKRQKEVKSGSAAGSRKSEYQYFKQLQFLQKVVAVRDISEEPAEDLQLDSQNNEETADRSQRAKRSKKRHKTTDPEDDPRMKARNNSIEKMEQLERAEEDEDRMFLLSLLEQNVEKIAAELKKVIEKATTKKKVTVRGTKGAGKKNDWWDKECEQSKKEAIPRSENKIREKCRQKKGQMRDRDKKEIKEIRTKKSEEITMQEWEEYFVKLREKGRRK</sequence>
<protein>
    <recommendedName>
        <fullName evidence="2">MADF domain-containing protein</fullName>
    </recommendedName>
</protein>
<reference evidence="3" key="2">
    <citation type="submission" date="2021-08" db="EMBL/GenBank/DDBJ databases">
        <authorList>
            <person name="Eriksson T."/>
        </authorList>
    </citation>
    <scope>NUCLEOTIDE SEQUENCE</scope>
    <source>
        <strain evidence="3">Stoneville</strain>
        <tissue evidence="3">Whole head</tissue>
    </source>
</reference>
<keyword evidence="4" id="KW-1185">Reference proteome</keyword>
<dbReference type="AlphaFoldDB" id="A0A8J6LNG1"/>
<evidence type="ECO:0000256" key="1">
    <source>
        <dbReference type="SAM" id="MobiDB-lite"/>
    </source>
</evidence>
<feature type="domain" description="MADF" evidence="2">
    <location>
        <begin position="5"/>
        <end position="53"/>
    </location>
</feature>
<dbReference type="InterPro" id="IPR006578">
    <property type="entry name" value="MADF-dom"/>
</dbReference>
<accession>A0A8J6LNG1</accession>
<feature type="region of interest" description="Disordered" evidence="1">
    <location>
        <begin position="66"/>
        <end position="121"/>
    </location>
</feature>
<evidence type="ECO:0000313" key="4">
    <source>
        <dbReference type="Proteomes" id="UP000719412"/>
    </source>
</evidence>
<dbReference type="EMBL" id="JABDTM020015293">
    <property type="protein sequence ID" value="KAH0819186.1"/>
    <property type="molecule type" value="Genomic_DNA"/>
</dbReference>
<evidence type="ECO:0000313" key="3">
    <source>
        <dbReference type="EMBL" id="KAH0819186.1"/>
    </source>
</evidence>
<name>A0A8J6LNG1_TENMO</name>
<gene>
    <name evidence="3" type="ORF">GEV33_003605</name>
</gene>
<dbReference type="Proteomes" id="UP000719412">
    <property type="component" value="Unassembled WGS sequence"/>
</dbReference>